<sequence length="154" mass="17256">MVVLQVLLCLVFMVMMVAVAVLVVAIVVSSSSCCCSCSCESSSSNRRNRLTNYPVLVPPRWPVFVVVVGLVLVPHGKDWIVTAPARCLLMVLVKGRASYRRYWSVMIGAYDDDGDDDDDDDGGMILGWPIGMEWNEKEGELFNDTRKEDSRERY</sequence>
<proteinExistence type="predicted"/>
<dbReference type="GeneID" id="9951826"/>
<evidence type="ECO:0000256" key="1">
    <source>
        <dbReference type="SAM" id="SignalP"/>
    </source>
</evidence>
<gene>
    <name evidence="2" type="ORF">LOAG_14345</name>
</gene>
<reference evidence="2" key="1">
    <citation type="submission" date="2012-04" db="EMBL/GenBank/DDBJ databases">
        <title>The Genome Sequence of Loa loa.</title>
        <authorList>
            <consortium name="The Broad Institute Genome Sequencing Platform"/>
            <consortium name="Broad Institute Genome Sequencing Center for Infectious Disease"/>
            <person name="Nutman T.B."/>
            <person name="Fink D.L."/>
            <person name="Russ C."/>
            <person name="Young S."/>
            <person name="Zeng Q."/>
            <person name="Gargeya S."/>
            <person name="Alvarado L."/>
            <person name="Berlin A."/>
            <person name="Chapman S.B."/>
            <person name="Chen Z."/>
            <person name="Freedman E."/>
            <person name="Gellesch M."/>
            <person name="Goldberg J."/>
            <person name="Griggs A."/>
            <person name="Gujja S."/>
            <person name="Heilman E.R."/>
            <person name="Heiman D."/>
            <person name="Howarth C."/>
            <person name="Mehta T."/>
            <person name="Neiman D."/>
            <person name="Pearson M."/>
            <person name="Roberts A."/>
            <person name="Saif S."/>
            <person name="Shea T."/>
            <person name="Shenoy N."/>
            <person name="Sisk P."/>
            <person name="Stolte C."/>
            <person name="Sykes S."/>
            <person name="White J."/>
            <person name="Yandava C."/>
            <person name="Haas B."/>
            <person name="Henn M.R."/>
            <person name="Nusbaum C."/>
            <person name="Birren B."/>
        </authorList>
    </citation>
    <scope>NUCLEOTIDE SEQUENCE [LARGE SCALE GENOMIC DNA]</scope>
</reference>
<keyword evidence="1" id="KW-0732">Signal</keyword>
<name>A0A1S0THX2_LOALO</name>
<dbReference type="OrthoDB" id="10538027at2759"/>
<organism evidence="2">
    <name type="scientific">Loa loa</name>
    <name type="common">Eye worm</name>
    <name type="synonym">Filaria loa</name>
    <dbReference type="NCBI Taxonomy" id="7209"/>
    <lineage>
        <taxon>Eukaryota</taxon>
        <taxon>Metazoa</taxon>
        <taxon>Ecdysozoa</taxon>
        <taxon>Nematoda</taxon>
        <taxon>Chromadorea</taxon>
        <taxon>Rhabditida</taxon>
        <taxon>Spirurina</taxon>
        <taxon>Spiruromorpha</taxon>
        <taxon>Filarioidea</taxon>
        <taxon>Onchocercidae</taxon>
        <taxon>Loa</taxon>
    </lineage>
</organism>
<dbReference type="RefSeq" id="XP_020301084.1">
    <property type="nucleotide sequence ID" value="XM_020448798.1"/>
</dbReference>
<evidence type="ECO:0000313" key="2">
    <source>
        <dbReference type="EMBL" id="EFO14178.2"/>
    </source>
</evidence>
<feature type="signal peptide" evidence="1">
    <location>
        <begin position="1"/>
        <end position="20"/>
    </location>
</feature>
<dbReference type="InParanoid" id="A0A1S0THX2"/>
<feature type="chain" id="PRO_5010254588" evidence="1">
    <location>
        <begin position="21"/>
        <end position="154"/>
    </location>
</feature>
<dbReference type="OMA" id="PARCLLM"/>
<dbReference type="EMBL" id="JH712911">
    <property type="protein sequence ID" value="EFO14178.2"/>
    <property type="molecule type" value="Genomic_DNA"/>
</dbReference>
<dbReference type="CTD" id="9951826"/>
<dbReference type="AlphaFoldDB" id="A0A1S0THX2"/>
<protein>
    <submittedName>
        <fullName evidence="2">Uncharacterized protein</fullName>
    </submittedName>
</protein>
<dbReference type="KEGG" id="loa:LOAG_14345"/>
<accession>A0A1S0THX2</accession>